<keyword evidence="4" id="KW-0732">Signal</keyword>
<dbReference type="Proteomes" id="UP001464555">
    <property type="component" value="Unassembled WGS sequence"/>
</dbReference>
<keyword evidence="1" id="KW-0677">Repeat</keyword>
<dbReference type="SUPFAM" id="SSF48403">
    <property type="entry name" value="Ankyrin repeat"/>
    <property type="match status" value="1"/>
</dbReference>
<sequence length="129" mass="13896">MKKTIIYLGLALVTFSNVAMASNVETASGKFELVRTYVNTTPLGVAISKGDVAAVKKFLEYGASITETSNGMTPLMIAARYNNVEIIKLLLEKGADCKVKDEKGFTAQRYAELSNATEALEVLKAARNA</sequence>
<keyword evidence="2 3" id="KW-0040">ANK repeat</keyword>
<name>A0ABU9HS85_9FLAO</name>
<accession>A0ABU9HS85</accession>
<dbReference type="PROSITE" id="PS50297">
    <property type="entry name" value="ANK_REP_REGION"/>
    <property type="match status" value="1"/>
</dbReference>
<feature type="chain" id="PRO_5047024839" evidence="4">
    <location>
        <begin position="22"/>
        <end position="129"/>
    </location>
</feature>
<feature type="repeat" description="ANK" evidence="3">
    <location>
        <begin position="70"/>
        <end position="102"/>
    </location>
</feature>
<evidence type="ECO:0000313" key="6">
    <source>
        <dbReference type="Proteomes" id="UP001464555"/>
    </source>
</evidence>
<evidence type="ECO:0000256" key="2">
    <source>
        <dbReference type="ARBA" id="ARBA00023043"/>
    </source>
</evidence>
<dbReference type="Pfam" id="PF12796">
    <property type="entry name" value="Ank_2"/>
    <property type="match status" value="1"/>
</dbReference>
<dbReference type="InterPro" id="IPR036770">
    <property type="entry name" value="Ankyrin_rpt-contain_sf"/>
</dbReference>
<dbReference type="Gene3D" id="1.25.40.20">
    <property type="entry name" value="Ankyrin repeat-containing domain"/>
    <property type="match status" value="1"/>
</dbReference>
<dbReference type="PANTHER" id="PTHR24173">
    <property type="entry name" value="ANKYRIN REPEAT CONTAINING"/>
    <property type="match status" value="1"/>
</dbReference>
<gene>
    <name evidence="5" type="ORF">AAEO56_00205</name>
</gene>
<protein>
    <submittedName>
        <fullName evidence="5">Ankyrin repeat domain-containing protein</fullName>
    </submittedName>
</protein>
<dbReference type="EMBL" id="JBBYHR010000001">
    <property type="protein sequence ID" value="MEL1242664.1"/>
    <property type="molecule type" value="Genomic_DNA"/>
</dbReference>
<feature type="signal peptide" evidence="4">
    <location>
        <begin position="1"/>
        <end position="21"/>
    </location>
</feature>
<organism evidence="5 6">
    <name type="scientific">Flavobacterium arundinis</name>
    <dbReference type="NCBI Taxonomy" id="3139143"/>
    <lineage>
        <taxon>Bacteria</taxon>
        <taxon>Pseudomonadati</taxon>
        <taxon>Bacteroidota</taxon>
        <taxon>Flavobacteriia</taxon>
        <taxon>Flavobacteriales</taxon>
        <taxon>Flavobacteriaceae</taxon>
        <taxon>Flavobacterium</taxon>
    </lineage>
</organism>
<feature type="repeat" description="ANK" evidence="3">
    <location>
        <begin position="38"/>
        <end position="70"/>
    </location>
</feature>
<comment type="caution">
    <text evidence="5">The sequence shown here is derived from an EMBL/GenBank/DDBJ whole genome shotgun (WGS) entry which is preliminary data.</text>
</comment>
<dbReference type="InterPro" id="IPR002110">
    <property type="entry name" value="Ankyrin_rpt"/>
</dbReference>
<keyword evidence="6" id="KW-1185">Reference proteome</keyword>
<dbReference type="PROSITE" id="PS50088">
    <property type="entry name" value="ANK_REPEAT"/>
    <property type="match status" value="2"/>
</dbReference>
<dbReference type="RefSeq" id="WP_341694990.1">
    <property type="nucleotide sequence ID" value="NZ_JBBYHR010000001.1"/>
</dbReference>
<evidence type="ECO:0000256" key="1">
    <source>
        <dbReference type="ARBA" id="ARBA00022737"/>
    </source>
</evidence>
<dbReference type="PANTHER" id="PTHR24173:SF74">
    <property type="entry name" value="ANKYRIN REPEAT DOMAIN-CONTAINING PROTEIN 16"/>
    <property type="match status" value="1"/>
</dbReference>
<reference evidence="5 6" key="1">
    <citation type="submission" date="2024-04" db="EMBL/GenBank/DDBJ databases">
        <title>Flavobacterium sp. DGU11 16S ribosomal RNA gene Genome sequencing and assembly.</title>
        <authorList>
            <person name="Park S."/>
        </authorList>
    </citation>
    <scope>NUCLEOTIDE SEQUENCE [LARGE SCALE GENOMIC DNA]</scope>
    <source>
        <strain evidence="5 6">DGU11</strain>
    </source>
</reference>
<dbReference type="SMART" id="SM00248">
    <property type="entry name" value="ANK"/>
    <property type="match status" value="2"/>
</dbReference>
<proteinExistence type="predicted"/>
<evidence type="ECO:0000256" key="3">
    <source>
        <dbReference type="PROSITE-ProRule" id="PRU00023"/>
    </source>
</evidence>
<evidence type="ECO:0000256" key="4">
    <source>
        <dbReference type="SAM" id="SignalP"/>
    </source>
</evidence>
<evidence type="ECO:0000313" key="5">
    <source>
        <dbReference type="EMBL" id="MEL1242664.1"/>
    </source>
</evidence>